<dbReference type="SUPFAM" id="SSF53706">
    <property type="entry name" value="Formate dehydrogenase/DMSO reductase, domains 1-3"/>
    <property type="match status" value="1"/>
</dbReference>
<reference evidence="8 9" key="1">
    <citation type="submission" date="2024-01" db="EMBL/GenBank/DDBJ databases">
        <title>novel species in genus Adlercreutzia.</title>
        <authorList>
            <person name="Liu X."/>
        </authorList>
    </citation>
    <scope>NUCLEOTIDE SEQUENCE [LARGE SCALE GENOMIC DNA]</scope>
    <source>
        <strain evidence="8 9">R7</strain>
    </source>
</reference>
<dbReference type="Pfam" id="PF00384">
    <property type="entry name" value="Molybdopterin"/>
    <property type="match status" value="1"/>
</dbReference>
<dbReference type="InterPro" id="IPR009010">
    <property type="entry name" value="Asp_de-COase-like_dom_sf"/>
</dbReference>
<keyword evidence="3" id="KW-0732">Signal</keyword>
<dbReference type="PANTHER" id="PTHR43742:SF6">
    <property type="entry name" value="OXIDOREDUCTASE YYAE-RELATED"/>
    <property type="match status" value="1"/>
</dbReference>
<dbReference type="SUPFAM" id="SSF50692">
    <property type="entry name" value="ADC-like"/>
    <property type="match status" value="1"/>
</dbReference>
<protein>
    <submittedName>
        <fullName evidence="8">Molybdopterin-dependent oxidoreductase</fullName>
    </submittedName>
</protein>
<dbReference type="PROSITE" id="PS51257">
    <property type="entry name" value="PROKAR_LIPOPROTEIN"/>
    <property type="match status" value="1"/>
</dbReference>
<proteinExistence type="inferred from homology"/>
<dbReference type="PROSITE" id="PS51318">
    <property type="entry name" value="TAT"/>
    <property type="match status" value="1"/>
</dbReference>
<dbReference type="PANTHER" id="PTHR43742">
    <property type="entry name" value="TRIMETHYLAMINE-N-OXIDE REDUCTASE"/>
    <property type="match status" value="1"/>
</dbReference>
<dbReference type="InterPro" id="IPR006963">
    <property type="entry name" value="Mopterin_OxRdtase_4Fe-4S_dom"/>
</dbReference>
<dbReference type="Gene3D" id="3.30.200.210">
    <property type="match status" value="1"/>
</dbReference>
<dbReference type="Proteomes" id="UP001349994">
    <property type="component" value="Unassembled WGS sequence"/>
</dbReference>
<keyword evidence="6" id="KW-0411">Iron-sulfur</keyword>
<keyword evidence="9" id="KW-1185">Reference proteome</keyword>
<evidence type="ECO:0000256" key="1">
    <source>
        <dbReference type="ARBA" id="ARBA00010312"/>
    </source>
</evidence>
<sequence>MSKGTNTVEPSFGRRTFLKGSAATMGLAALAGAGCAPKEELGETGEAGGGSAAAEAPEEQIFTGACRGNCFGGCKLKIKVRDGNVVSTTMGEFPNPEYNRICTKGLSHLQRIYDPDRLKVPLRRVGERGADQWEEITWDEAIEEIATTWQAIIDQDGAGSIGLVPSAGGNFGSASTQYPQRLSNALGFTTISPCYDNGLFAGGGFSKGTGVNEITDMPNAKTIIVWGANPSEAQTQHWHFLTEAHNGGSKLITIDPNYTNCAAKSDQWIPIRPATDTAMVMAMMNLCIDNGWTDEDYIKIGTVGPFLVKETDGLYVRLSDITGEAPAEDAEDPIVVTDGNGNFGVPADIANPVIEGTYEVNGVKATCAYTLLKDAIKDWTVERASELCDVPVEVITELAREYAQEGPSTIYTGLGPDHYVNGHMFYFAVTGLAGITGNLGKPGATCGMDWPVAGFGISAASMPKQIVGPAGVIPGPLFPVSVREGQIEGRPVNLRSLYIYSANPVANQVERKAWIEALNEMELVVIAEMRMTDTARYADIVLPVTHWFEMTEIAPVITPYMTLQEKCIDPLHEAKTDVEIINLIANKMGLVEDFQYTEEEYLAATLDNDNARALGITWEKLKEEKCLRDYPAEPYYLGVDGVFPTPSGREQFYREVVTPYVDYGQVLTDMRERLPYWEPPAEAWPESIGEFEANPLAQKYPLIYSGERNKMKCHTQFGHAPWLLELYSEPIVKLNPDDAAARGIAEGDYVRVFNDRGFVVLKAVIHPGTRPGMIIVPKGWEQDQFVAGHYADLTSHVFNPTVPNNCFFDTLCEVEKYEGGE</sequence>
<keyword evidence="4" id="KW-0560">Oxidoreductase</keyword>
<dbReference type="InterPro" id="IPR050612">
    <property type="entry name" value="Prok_Mopterin_Oxidored"/>
</dbReference>
<accession>A0ABU6IF95</accession>
<organism evidence="8 9">
    <name type="scientific">Adlercreutzia wanghongyangiae</name>
    <dbReference type="NCBI Taxonomy" id="3111451"/>
    <lineage>
        <taxon>Bacteria</taxon>
        <taxon>Bacillati</taxon>
        <taxon>Actinomycetota</taxon>
        <taxon>Coriobacteriia</taxon>
        <taxon>Eggerthellales</taxon>
        <taxon>Eggerthellaceae</taxon>
        <taxon>Adlercreutzia</taxon>
    </lineage>
</organism>
<dbReference type="InterPro" id="IPR006657">
    <property type="entry name" value="MoPterin_dinucl-bd_dom"/>
</dbReference>
<feature type="domain" description="4Fe-4S Mo/W bis-MGD-type" evidence="7">
    <location>
        <begin position="59"/>
        <end position="116"/>
    </location>
</feature>
<name>A0ABU6IF95_9ACTN</name>
<dbReference type="Gene3D" id="3.40.50.740">
    <property type="match status" value="1"/>
</dbReference>
<comment type="similarity">
    <text evidence="1">Belongs to the prokaryotic molybdopterin-containing oxidoreductase family.</text>
</comment>
<gene>
    <name evidence="8" type="ORF">VIN30_01430</name>
</gene>
<dbReference type="Gene3D" id="2.40.40.20">
    <property type="match status" value="1"/>
</dbReference>
<evidence type="ECO:0000256" key="2">
    <source>
        <dbReference type="ARBA" id="ARBA00022723"/>
    </source>
</evidence>
<dbReference type="Pfam" id="PF01568">
    <property type="entry name" value="Molydop_binding"/>
    <property type="match status" value="1"/>
</dbReference>
<evidence type="ECO:0000259" key="7">
    <source>
        <dbReference type="PROSITE" id="PS51669"/>
    </source>
</evidence>
<keyword evidence="2" id="KW-0479">Metal-binding</keyword>
<comment type="caution">
    <text evidence="8">The sequence shown here is derived from an EMBL/GenBank/DDBJ whole genome shotgun (WGS) entry which is preliminary data.</text>
</comment>
<keyword evidence="5" id="KW-0408">Iron</keyword>
<evidence type="ECO:0000313" key="8">
    <source>
        <dbReference type="EMBL" id="MEC4175110.1"/>
    </source>
</evidence>
<evidence type="ECO:0000256" key="4">
    <source>
        <dbReference type="ARBA" id="ARBA00023002"/>
    </source>
</evidence>
<dbReference type="PROSITE" id="PS51669">
    <property type="entry name" value="4FE4S_MOW_BIS_MGD"/>
    <property type="match status" value="1"/>
</dbReference>
<evidence type="ECO:0000256" key="3">
    <source>
        <dbReference type="ARBA" id="ARBA00022729"/>
    </source>
</evidence>
<dbReference type="EMBL" id="JAYMFF010000002">
    <property type="protein sequence ID" value="MEC4175110.1"/>
    <property type="molecule type" value="Genomic_DNA"/>
</dbReference>
<dbReference type="RefSeq" id="WP_338208682.1">
    <property type="nucleotide sequence ID" value="NZ_JAYMFF010000002.1"/>
</dbReference>
<evidence type="ECO:0000256" key="6">
    <source>
        <dbReference type="ARBA" id="ARBA00023014"/>
    </source>
</evidence>
<dbReference type="Pfam" id="PF04879">
    <property type="entry name" value="Molybdop_Fe4S4"/>
    <property type="match status" value="1"/>
</dbReference>
<dbReference type="InterPro" id="IPR006656">
    <property type="entry name" value="Mopterin_OxRdtase"/>
</dbReference>
<dbReference type="SMART" id="SM00926">
    <property type="entry name" value="Molybdop_Fe4S4"/>
    <property type="match status" value="1"/>
</dbReference>
<dbReference type="Gene3D" id="3.40.228.10">
    <property type="entry name" value="Dimethylsulfoxide Reductase, domain 2"/>
    <property type="match status" value="1"/>
</dbReference>
<evidence type="ECO:0000256" key="5">
    <source>
        <dbReference type="ARBA" id="ARBA00023004"/>
    </source>
</evidence>
<dbReference type="InterPro" id="IPR006311">
    <property type="entry name" value="TAT_signal"/>
</dbReference>
<evidence type="ECO:0000313" key="9">
    <source>
        <dbReference type="Proteomes" id="UP001349994"/>
    </source>
</evidence>